<dbReference type="eggNOG" id="KOG1716">
    <property type="taxonomic scope" value="Eukaryota"/>
</dbReference>
<dbReference type="EMBL" id="DS471152">
    <property type="protein sequence ID" value="EDO28810.1"/>
    <property type="molecule type" value="Genomic_DNA"/>
</dbReference>
<sequence>AMEEDQLVALGVTHVLNAAQGTKRLSHVNTDASFYKSGIIFHGIPATDVFMFKLNKYFDEAADFIASAVGTKNCPKNGKVYVHCKEGISR</sequence>
<feature type="non-terminal residue" evidence="4">
    <location>
        <position position="90"/>
    </location>
</feature>
<dbReference type="GO" id="GO:0004722">
    <property type="term" value="F:protein serine/threonine phosphatase activity"/>
    <property type="evidence" value="ECO:0007669"/>
    <property type="project" value="UniProtKB-EC"/>
</dbReference>
<feature type="active site" description="Phosphocysteine intermediate" evidence="1">
    <location>
        <position position="84"/>
    </location>
</feature>
<comment type="catalytic activity">
    <reaction evidence="2">
        <text>O-phospho-L-tyrosyl-[protein] + H2O = L-tyrosyl-[protein] + phosphate</text>
        <dbReference type="Rhea" id="RHEA:10684"/>
        <dbReference type="Rhea" id="RHEA-COMP:10136"/>
        <dbReference type="Rhea" id="RHEA-COMP:20101"/>
        <dbReference type="ChEBI" id="CHEBI:15377"/>
        <dbReference type="ChEBI" id="CHEBI:43474"/>
        <dbReference type="ChEBI" id="CHEBI:46858"/>
        <dbReference type="ChEBI" id="CHEBI:61978"/>
        <dbReference type="EC" id="3.1.3.48"/>
    </reaction>
</comment>
<proteinExistence type="inferred from homology"/>
<dbReference type="Pfam" id="PF00782">
    <property type="entry name" value="DSPc"/>
    <property type="match status" value="1"/>
</dbReference>
<keyword evidence="2" id="KW-0378">Hydrolase</keyword>
<dbReference type="OMA" id="TCDFIES"/>
<organism evidence="4 5">
    <name type="scientific">Nematostella vectensis</name>
    <name type="common">Starlet sea anemone</name>
    <dbReference type="NCBI Taxonomy" id="45351"/>
    <lineage>
        <taxon>Eukaryota</taxon>
        <taxon>Metazoa</taxon>
        <taxon>Cnidaria</taxon>
        <taxon>Anthozoa</taxon>
        <taxon>Hexacorallia</taxon>
        <taxon>Actiniaria</taxon>
        <taxon>Edwardsiidae</taxon>
        <taxon>Nematostella</taxon>
    </lineage>
</organism>
<dbReference type="InParanoid" id="A7T5F3"/>
<protein>
    <recommendedName>
        <fullName evidence="2">Dual specificity protein phosphatase</fullName>
        <ecNumber evidence="2">3.1.3.16</ecNumber>
        <ecNumber evidence="2">3.1.3.48</ecNumber>
    </recommendedName>
</protein>
<reference evidence="4 5" key="1">
    <citation type="journal article" date="2007" name="Science">
        <title>Sea anemone genome reveals ancestral eumetazoan gene repertoire and genomic organization.</title>
        <authorList>
            <person name="Putnam N.H."/>
            <person name="Srivastava M."/>
            <person name="Hellsten U."/>
            <person name="Dirks B."/>
            <person name="Chapman J."/>
            <person name="Salamov A."/>
            <person name="Terry A."/>
            <person name="Shapiro H."/>
            <person name="Lindquist E."/>
            <person name="Kapitonov V.V."/>
            <person name="Jurka J."/>
            <person name="Genikhovich G."/>
            <person name="Grigoriev I.V."/>
            <person name="Lucas S.M."/>
            <person name="Steele R.E."/>
            <person name="Finnerty J.R."/>
            <person name="Technau U."/>
            <person name="Martindale M.Q."/>
            <person name="Rokhsar D.S."/>
        </authorList>
    </citation>
    <scope>NUCLEOTIDE SEQUENCE [LARGE SCALE GENOMIC DNA]</scope>
    <source>
        <strain evidence="5">CH2 X CH6</strain>
    </source>
</reference>
<dbReference type="InterPro" id="IPR000340">
    <property type="entry name" value="Dual-sp_phosphatase_cat-dom"/>
</dbReference>
<dbReference type="Gene3D" id="3.90.190.10">
    <property type="entry name" value="Protein tyrosine phosphatase superfamily"/>
    <property type="match status" value="1"/>
</dbReference>
<gene>
    <name evidence="4" type="ORF">NEMVEDRAFT_v1g5659</name>
</gene>
<accession>A7T5F3</accession>
<evidence type="ECO:0000256" key="1">
    <source>
        <dbReference type="PIRSR" id="PIRSR620405-1"/>
    </source>
</evidence>
<dbReference type="GO" id="GO:0033549">
    <property type="term" value="F:MAP kinase phosphatase activity"/>
    <property type="evidence" value="ECO:0000318"/>
    <property type="project" value="GO_Central"/>
</dbReference>
<feature type="domain" description="Dual specificity phosphatase catalytic" evidence="3">
    <location>
        <begin position="4"/>
        <end position="90"/>
    </location>
</feature>
<name>A7T5F3_NEMVE</name>
<keyword evidence="5" id="KW-1185">Reference proteome</keyword>
<dbReference type="GO" id="GO:0004725">
    <property type="term" value="F:protein tyrosine phosphatase activity"/>
    <property type="evidence" value="ECO:0007669"/>
    <property type="project" value="UniProtKB-EC"/>
</dbReference>
<dbReference type="SUPFAM" id="SSF52799">
    <property type="entry name" value="(Phosphotyrosine protein) phosphatases II"/>
    <property type="match status" value="1"/>
</dbReference>
<dbReference type="InterPro" id="IPR020405">
    <property type="entry name" value="Atypical_DUSP_subfamA"/>
</dbReference>
<dbReference type="Proteomes" id="UP000001593">
    <property type="component" value="Unassembled WGS sequence"/>
</dbReference>
<dbReference type="PRINTS" id="PR01909">
    <property type="entry name" value="ADSPHPHTASEA"/>
</dbReference>
<dbReference type="GO" id="GO:0043409">
    <property type="term" value="P:negative regulation of MAPK cascade"/>
    <property type="evidence" value="ECO:0000318"/>
    <property type="project" value="GO_Central"/>
</dbReference>
<dbReference type="GO" id="GO:0005737">
    <property type="term" value="C:cytoplasm"/>
    <property type="evidence" value="ECO:0000318"/>
    <property type="project" value="GO_Central"/>
</dbReference>
<dbReference type="PANTHER" id="PTHR45682">
    <property type="entry name" value="AGAP008228-PA"/>
    <property type="match status" value="1"/>
</dbReference>
<dbReference type="PhylomeDB" id="A7T5F3"/>
<evidence type="ECO:0000313" key="5">
    <source>
        <dbReference type="Proteomes" id="UP000001593"/>
    </source>
</evidence>
<dbReference type="HOGENOM" id="CLU_2447011_0_0_1"/>
<dbReference type="PRINTS" id="PR01908">
    <property type="entry name" value="ADSPHPHTASE"/>
</dbReference>
<comment type="catalytic activity">
    <reaction evidence="2">
        <text>O-phospho-L-threonyl-[protein] + H2O = L-threonyl-[protein] + phosphate</text>
        <dbReference type="Rhea" id="RHEA:47004"/>
        <dbReference type="Rhea" id="RHEA-COMP:11060"/>
        <dbReference type="Rhea" id="RHEA-COMP:11605"/>
        <dbReference type="ChEBI" id="CHEBI:15377"/>
        <dbReference type="ChEBI" id="CHEBI:30013"/>
        <dbReference type="ChEBI" id="CHEBI:43474"/>
        <dbReference type="ChEBI" id="CHEBI:61977"/>
        <dbReference type="EC" id="3.1.3.16"/>
    </reaction>
</comment>
<dbReference type="STRING" id="45351.A7T5F3"/>
<dbReference type="InterPro" id="IPR029021">
    <property type="entry name" value="Prot-tyrosine_phosphatase-like"/>
</dbReference>
<evidence type="ECO:0000259" key="3">
    <source>
        <dbReference type="Pfam" id="PF00782"/>
    </source>
</evidence>
<dbReference type="EC" id="3.1.3.16" evidence="2"/>
<dbReference type="AlphaFoldDB" id="A7T5F3"/>
<comment type="function">
    <text evidence="2">Dual specificity phosphatase able to dephosphorylate phosphotyrosine, phosphoserine and phosphothreonine residues, with a preference for phosphotyrosine as a substrate.</text>
</comment>
<feature type="non-terminal residue" evidence="4">
    <location>
        <position position="1"/>
    </location>
</feature>
<dbReference type="PANTHER" id="PTHR45682:SF1">
    <property type="entry name" value="DUAL SPECIFICITY PROTEIN PHOSPHATASE 3"/>
    <property type="match status" value="1"/>
</dbReference>
<dbReference type="EC" id="3.1.3.48" evidence="2"/>
<evidence type="ECO:0000256" key="2">
    <source>
        <dbReference type="RuleBase" id="RU366038"/>
    </source>
</evidence>
<comment type="similarity">
    <text evidence="2">Belongs to the protein-tyrosine phosphatase family. Non-receptor class dual specificity subfamily.</text>
</comment>
<dbReference type="GO" id="GO:0008138">
    <property type="term" value="F:protein tyrosine/serine/threonine phosphatase activity"/>
    <property type="evidence" value="ECO:0000318"/>
    <property type="project" value="GO_Central"/>
</dbReference>
<comment type="catalytic activity">
    <reaction evidence="2">
        <text>O-phospho-L-seryl-[protein] + H2O = L-seryl-[protein] + phosphate</text>
        <dbReference type="Rhea" id="RHEA:20629"/>
        <dbReference type="Rhea" id="RHEA-COMP:9863"/>
        <dbReference type="Rhea" id="RHEA-COMP:11604"/>
        <dbReference type="ChEBI" id="CHEBI:15377"/>
        <dbReference type="ChEBI" id="CHEBI:29999"/>
        <dbReference type="ChEBI" id="CHEBI:43474"/>
        <dbReference type="ChEBI" id="CHEBI:83421"/>
        <dbReference type="EC" id="3.1.3.16"/>
    </reaction>
</comment>
<keyword evidence="2" id="KW-0904">Protein phosphatase</keyword>
<evidence type="ECO:0000313" key="4">
    <source>
        <dbReference type="EMBL" id="EDO28810.1"/>
    </source>
</evidence>